<evidence type="ECO:0000256" key="6">
    <source>
        <dbReference type="SAM" id="Phobius"/>
    </source>
</evidence>
<dbReference type="EMBL" id="BAABBN010000015">
    <property type="protein sequence ID" value="GAA3939052.1"/>
    <property type="molecule type" value="Genomic_DNA"/>
</dbReference>
<dbReference type="PANTHER" id="PTHR34138:SF1">
    <property type="entry name" value="CELL SHAPE-DETERMINING PROTEIN MREC"/>
    <property type="match status" value="1"/>
</dbReference>
<keyword evidence="6" id="KW-1133">Transmembrane helix</keyword>
<dbReference type="RefSeq" id="WP_344800308.1">
    <property type="nucleotide sequence ID" value="NZ_BAABBN010000015.1"/>
</dbReference>
<name>A0ABP7N9D6_9GAMM</name>
<gene>
    <name evidence="8" type="primary">mreC</name>
    <name evidence="8" type="ORF">GCM10022277_38910</name>
</gene>
<feature type="domain" description="Rod shape-determining protein MreC beta-barrel core" evidence="7">
    <location>
        <begin position="123"/>
        <end position="269"/>
    </location>
</feature>
<evidence type="ECO:0000256" key="5">
    <source>
        <dbReference type="PIRNR" id="PIRNR038471"/>
    </source>
</evidence>
<dbReference type="Pfam" id="PF04085">
    <property type="entry name" value="MreC"/>
    <property type="match status" value="1"/>
</dbReference>
<proteinExistence type="inferred from homology"/>
<dbReference type="PIRSF" id="PIRSF038471">
    <property type="entry name" value="MreC"/>
    <property type="match status" value="1"/>
</dbReference>
<dbReference type="NCBIfam" id="TIGR00219">
    <property type="entry name" value="mreC"/>
    <property type="match status" value="1"/>
</dbReference>
<dbReference type="Proteomes" id="UP001501565">
    <property type="component" value="Unassembled WGS sequence"/>
</dbReference>
<evidence type="ECO:0000256" key="3">
    <source>
        <dbReference type="ARBA" id="ARBA00022960"/>
    </source>
</evidence>
<protein>
    <recommendedName>
        <fullName evidence="2 5">Cell shape-determining protein MreC</fullName>
    </recommendedName>
    <alternativeName>
        <fullName evidence="4 5">Cell shape protein MreC</fullName>
    </alternativeName>
</protein>
<comment type="similarity">
    <text evidence="1 5">Belongs to the MreC family.</text>
</comment>
<dbReference type="InterPro" id="IPR042177">
    <property type="entry name" value="Cell/Rod_1"/>
</dbReference>
<dbReference type="Gene3D" id="2.40.10.350">
    <property type="entry name" value="Rod shape-determining protein MreC, domain 2"/>
    <property type="match status" value="1"/>
</dbReference>
<evidence type="ECO:0000256" key="2">
    <source>
        <dbReference type="ARBA" id="ARBA00013855"/>
    </source>
</evidence>
<dbReference type="InterPro" id="IPR007221">
    <property type="entry name" value="MreC"/>
</dbReference>
<feature type="transmembrane region" description="Helical" evidence="6">
    <location>
        <begin position="12"/>
        <end position="28"/>
    </location>
</feature>
<dbReference type="Gene3D" id="2.40.10.340">
    <property type="entry name" value="Rod shape-determining protein MreC, domain 1"/>
    <property type="match status" value="1"/>
</dbReference>
<comment type="function">
    <text evidence="5">Involved in formation and maintenance of cell shape.</text>
</comment>
<evidence type="ECO:0000256" key="4">
    <source>
        <dbReference type="ARBA" id="ARBA00032089"/>
    </source>
</evidence>
<keyword evidence="9" id="KW-1185">Reference proteome</keyword>
<sequence length="295" mass="32583">MKSIFSSRSSIFLRLFIVAVLSGGLILIDKYTDWLDPVKRVLGLTAVPFYNLMDIPYETAEVMDDMLTSRTDLIEQNHKLRSENIILKKNMQRMAALTTENIRLRETLGGSERINAEHMLAEVVAVDPDPFVHRTVIDKGINDGIRVGWPVIDAKGLVGQVVEAGYQFSRVLLITDSTHAVPVEVNRNGTRAIAVGTGSLDQLKLIYVADTADVEEGDLLLTSGLGGRFPPGYPVARVTSVYHDPGRPYALVKALPVAELDRSRQWLVLKSDVVDYSELSTEAPEVATGDAEHER</sequence>
<dbReference type="InterPro" id="IPR042175">
    <property type="entry name" value="Cell/Rod_MreC_2"/>
</dbReference>
<evidence type="ECO:0000313" key="9">
    <source>
        <dbReference type="Proteomes" id="UP001501565"/>
    </source>
</evidence>
<dbReference type="InterPro" id="IPR055342">
    <property type="entry name" value="MreC_beta-barrel_core"/>
</dbReference>
<evidence type="ECO:0000256" key="1">
    <source>
        <dbReference type="ARBA" id="ARBA00009369"/>
    </source>
</evidence>
<keyword evidence="6" id="KW-0812">Transmembrane</keyword>
<organism evidence="8 9">
    <name type="scientific">Litoribacillus peritrichatus</name>
    <dbReference type="NCBI Taxonomy" id="718191"/>
    <lineage>
        <taxon>Bacteria</taxon>
        <taxon>Pseudomonadati</taxon>
        <taxon>Pseudomonadota</taxon>
        <taxon>Gammaproteobacteria</taxon>
        <taxon>Oceanospirillales</taxon>
        <taxon>Oceanospirillaceae</taxon>
        <taxon>Litoribacillus</taxon>
    </lineage>
</organism>
<keyword evidence="6" id="KW-0472">Membrane</keyword>
<evidence type="ECO:0000313" key="8">
    <source>
        <dbReference type="EMBL" id="GAA3939052.1"/>
    </source>
</evidence>
<reference evidence="9" key="1">
    <citation type="journal article" date="2019" name="Int. J. Syst. Evol. Microbiol.">
        <title>The Global Catalogue of Microorganisms (GCM) 10K type strain sequencing project: providing services to taxonomists for standard genome sequencing and annotation.</title>
        <authorList>
            <consortium name="The Broad Institute Genomics Platform"/>
            <consortium name="The Broad Institute Genome Sequencing Center for Infectious Disease"/>
            <person name="Wu L."/>
            <person name="Ma J."/>
        </authorList>
    </citation>
    <scope>NUCLEOTIDE SEQUENCE [LARGE SCALE GENOMIC DNA]</scope>
    <source>
        <strain evidence="9">JCM 17551</strain>
    </source>
</reference>
<dbReference type="PANTHER" id="PTHR34138">
    <property type="entry name" value="CELL SHAPE-DETERMINING PROTEIN MREC"/>
    <property type="match status" value="1"/>
</dbReference>
<keyword evidence="3 5" id="KW-0133">Cell shape</keyword>
<comment type="caution">
    <text evidence="8">The sequence shown here is derived from an EMBL/GenBank/DDBJ whole genome shotgun (WGS) entry which is preliminary data.</text>
</comment>
<evidence type="ECO:0000259" key="7">
    <source>
        <dbReference type="Pfam" id="PF04085"/>
    </source>
</evidence>
<accession>A0ABP7N9D6</accession>